<evidence type="ECO:0000313" key="2">
    <source>
        <dbReference type="EMBL" id="GGU03838.1"/>
    </source>
</evidence>
<dbReference type="InterPro" id="IPR036866">
    <property type="entry name" value="RibonucZ/Hydroxyglut_hydro"/>
</dbReference>
<dbReference type="GO" id="GO:0016787">
    <property type="term" value="F:hydrolase activity"/>
    <property type="evidence" value="ECO:0007669"/>
    <property type="project" value="UniProtKB-KW"/>
</dbReference>
<reference evidence="3" key="2">
    <citation type="submission" date="2018-04" db="EMBL/GenBank/DDBJ databases">
        <title>Complete genome sequence of Sulfodiicoccus acidiphilus strain HS-1.</title>
        <authorList>
            <person name="Sakai H.D."/>
            <person name="Kurosawa N."/>
        </authorList>
    </citation>
    <scope>NUCLEOTIDE SEQUENCE [LARGE SCALE GENOMIC DNA]</scope>
    <source>
        <strain evidence="3">HS-1</strain>
    </source>
</reference>
<reference evidence="2" key="4">
    <citation type="submission" date="2020-09" db="EMBL/GenBank/DDBJ databases">
        <authorList>
            <person name="Sun Q."/>
            <person name="Ohkuma M."/>
        </authorList>
    </citation>
    <scope>NUCLEOTIDE SEQUENCE</scope>
    <source>
        <strain evidence="2">JCM 31740</strain>
    </source>
</reference>
<dbReference type="AlphaFoldDB" id="A0A348B4D9"/>
<dbReference type="Proteomes" id="UP000616143">
    <property type="component" value="Unassembled WGS sequence"/>
</dbReference>
<gene>
    <name evidence="2" type="ORF">GCM10007116_20790</name>
    <name evidence="1" type="ORF">HS1genome_1430</name>
</gene>
<dbReference type="EMBL" id="AP018553">
    <property type="protein sequence ID" value="BBD73041.1"/>
    <property type="molecule type" value="Genomic_DNA"/>
</dbReference>
<dbReference type="EMBL" id="BMQS01000027">
    <property type="protein sequence ID" value="GGU03838.1"/>
    <property type="molecule type" value="Genomic_DNA"/>
</dbReference>
<organism evidence="1 3">
    <name type="scientific">Sulfodiicoccus acidiphilus</name>
    <dbReference type="NCBI Taxonomy" id="1670455"/>
    <lineage>
        <taxon>Archaea</taxon>
        <taxon>Thermoproteota</taxon>
        <taxon>Thermoprotei</taxon>
        <taxon>Sulfolobales</taxon>
        <taxon>Sulfolobaceae</taxon>
        <taxon>Sulfodiicoccus</taxon>
    </lineage>
</organism>
<dbReference type="Gene3D" id="3.60.15.10">
    <property type="entry name" value="Ribonuclease Z/Hydroxyacylglutathione hydrolase-like"/>
    <property type="match status" value="1"/>
</dbReference>
<dbReference type="KEGG" id="sacd:HS1genome_1430"/>
<sequence>MLTLHGHSMISLDSVTVDPHDGGSIGLPRPVAEAEVCLVTHPHYDHDACHLVGGRQVVRFYGSATFSGLKVSGLRVYHDRENGRRRGEVSIYSLEKSSFRLVHLGDLGHWPSESTLKEISSPDLLAVPVGGVITIDGKEAARLVRTVQPKAVVPIHYWVRGHLMPLDDPTTFQQELGWEQKTTKNLREDEISSKTVYLPV</sequence>
<accession>A0A348B4D9</accession>
<name>A0A348B4D9_9CREN</name>
<dbReference type="Proteomes" id="UP000276741">
    <property type="component" value="Chromosome"/>
</dbReference>
<evidence type="ECO:0000313" key="1">
    <source>
        <dbReference type="EMBL" id="BBD73041.1"/>
    </source>
</evidence>
<reference evidence="1" key="3">
    <citation type="journal article" date="2019" name="BMC Res. Notes">
        <title>Complete genome sequence of the Sulfodiicoccus acidiphilus strain HS-1T, the first crenarchaeon that lacks polB3, isolated from an acidic hot spring in Ohwaku-dani, Hakone, Japan.</title>
        <authorList>
            <person name="Sakai H.D."/>
            <person name="Kurosawa N."/>
        </authorList>
    </citation>
    <scope>NUCLEOTIDE SEQUENCE</scope>
    <source>
        <strain evidence="1">HS-1</strain>
    </source>
</reference>
<proteinExistence type="predicted"/>
<evidence type="ECO:0000313" key="3">
    <source>
        <dbReference type="Proteomes" id="UP000276741"/>
    </source>
</evidence>
<keyword evidence="1" id="KW-0378">Hydrolase</keyword>
<keyword evidence="3" id="KW-1185">Reference proteome</keyword>
<protein>
    <submittedName>
        <fullName evidence="1">Hydrolase</fullName>
    </submittedName>
</protein>
<dbReference type="Pfam" id="PF13483">
    <property type="entry name" value="Lactamase_B_3"/>
    <property type="match status" value="1"/>
</dbReference>
<dbReference type="SUPFAM" id="SSF56281">
    <property type="entry name" value="Metallo-hydrolase/oxidoreductase"/>
    <property type="match status" value="1"/>
</dbReference>
<reference evidence="2" key="1">
    <citation type="journal article" date="2014" name="Int. J. Syst. Evol. Microbiol.">
        <title>Complete genome sequence of Corynebacterium casei LMG S-19264T (=DSM 44701T), isolated from a smear-ripened cheese.</title>
        <authorList>
            <consortium name="US DOE Joint Genome Institute (JGI-PGF)"/>
            <person name="Walter F."/>
            <person name="Albersmeier A."/>
            <person name="Kalinowski J."/>
            <person name="Ruckert C."/>
        </authorList>
    </citation>
    <scope>NUCLEOTIDE SEQUENCE</scope>
    <source>
        <strain evidence="2">JCM 31740</strain>
    </source>
</reference>
<dbReference type="PANTHER" id="PTHR42967:SF1">
    <property type="entry name" value="MBL FOLD METALLO-HYDROLASE"/>
    <property type="match status" value="1"/>
</dbReference>
<dbReference type="PANTHER" id="PTHR42967">
    <property type="entry name" value="METAL DEPENDENT HYDROLASE"/>
    <property type="match status" value="1"/>
</dbReference>